<dbReference type="SUPFAM" id="SSF48452">
    <property type="entry name" value="TPR-like"/>
    <property type="match status" value="1"/>
</dbReference>
<dbReference type="Pfam" id="PF00486">
    <property type="entry name" value="Trans_reg_C"/>
    <property type="match status" value="1"/>
</dbReference>
<sequence length="584" mass="63003">MFRFADFIIDVQRAELRRVDGDIIKLRPKPFDMLAFFVSNAGRVVAKQELMERFWPGVHVGEDSLFQCIREIRAALGDGRRQILRNISGRGYLFEAEVADLDAGGIAAAAPSQEARVVDGQSDGHPAITPVDIGPIDDVVSARRPAPARRWSIAAAVVIAASMVVIGGLAVAIPLFNGGTIASRAGPTVSVTPIVSLSDEPDMRTLAVGVTDRLGAGLARIENIRVVTPMQVTARASLEPTRATVPDYVVNAELTKKDDQGWLLRARLTRGTTGEIAWASDITVAGGDMDADTQQSRLAAALGHPLAVRLNAILNEAGPGAKGMSGSAKVAVEQATASIVHTSRERFRAAQAMLEKALAENPDNIDVQSALAALQLRGIQMVWYDPDEREGVRNSAQAMMERVLRAKPSYVPVLESYCRLLSATNRFVDSLVACARTLSFDPWNGLAIYHIGLGQIFLGRFEDALGNFKLADQYDTPTVSRWTWLLGAGVSLVYLERDAEAVRWLERSLAVTPGTGRTHLTLVAAHQRLGQHAEAQALLAKALELRPGATAENISPPAENTSPVYLEASARVRDLLVEAGLPRR</sequence>
<keyword evidence="3" id="KW-1133">Transmembrane helix</keyword>
<gene>
    <name evidence="5" type="ORF">RPMA_14205</name>
</gene>
<organism evidence="5 6">
    <name type="scientific">Tardiphaga alba</name>
    <dbReference type="NCBI Taxonomy" id="340268"/>
    <lineage>
        <taxon>Bacteria</taxon>
        <taxon>Pseudomonadati</taxon>
        <taxon>Pseudomonadota</taxon>
        <taxon>Alphaproteobacteria</taxon>
        <taxon>Hyphomicrobiales</taxon>
        <taxon>Nitrobacteraceae</taxon>
        <taxon>Tardiphaga</taxon>
    </lineage>
</organism>
<name>A0ABX8A970_9BRAD</name>
<dbReference type="SUPFAM" id="SSF46894">
    <property type="entry name" value="C-terminal effector domain of the bipartite response regulators"/>
    <property type="match status" value="1"/>
</dbReference>
<dbReference type="InterPro" id="IPR001867">
    <property type="entry name" value="OmpR/PhoB-type_DNA-bd"/>
</dbReference>
<dbReference type="CDD" id="cd00383">
    <property type="entry name" value="trans_reg_C"/>
    <property type="match status" value="1"/>
</dbReference>
<evidence type="ECO:0000313" key="6">
    <source>
        <dbReference type="Proteomes" id="UP000682843"/>
    </source>
</evidence>
<protein>
    <submittedName>
        <fullName evidence="5">Transcriptional regulator CadC</fullName>
    </submittedName>
</protein>
<dbReference type="Proteomes" id="UP000682843">
    <property type="component" value="Chromosome"/>
</dbReference>
<keyword evidence="3" id="KW-0812">Transmembrane</keyword>
<evidence type="ECO:0000256" key="1">
    <source>
        <dbReference type="ARBA" id="ARBA00023125"/>
    </source>
</evidence>
<evidence type="ECO:0000259" key="4">
    <source>
        <dbReference type="PROSITE" id="PS51755"/>
    </source>
</evidence>
<feature type="DNA-binding region" description="OmpR/PhoB-type" evidence="2">
    <location>
        <begin position="1"/>
        <end position="96"/>
    </location>
</feature>
<evidence type="ECO:0000256" key="3">
    <source>
        <dbReference type="SAM" id="Phobius"/>
    </source>
</evidence>
<feature type="transmembrane region" description="Helical" evidence="3">
    <location>
        <begin position="153"/>
        <end position="176"/>
    </location>
</feature>
<dbReference type="Gene3D" id="1.25.40.10">
    <property type="entry name" value="Tetratricopeptide repeat domain"/>
    <property type="match status" value="1"/>
</dbReference>
<dbReference type="Gene3D" id="1.10.10.10">
    <property type="entry name" value="Winged helix-like DNA-binding domain superfamily/Winged helix DNA-binding domain"/>
    <property type="match status" value="1"/>
</dbReference>
<evidence type="ECO:0000313" key="5">
    <source>
        <dbReference type="EMBL" id="QUS39861.1"/>
    </source>
</evidence>
<dbReference type="InterPro" id="IPR036388">
    <property type="entry name" value="WH-like_DNA-bd_sf"/>
</dbReference>
<keyword evidence="6" id="KW-1185">Reference proteome</keyword>
<dbReference type="SMART" id="SM00862">
    <property type="entry name" value="Trans_reg_C"/>
    <property type="match status" value="1"/>
</dbReference>
<keyword evidence="3" id="KW-0472">Membrane</keyword>
<proteinExistence type="predicted"/>
<dbReference type="RefSeq" id="WP_211907890.1">
    <property type="nucleotide sequence ID" value="NZ_CP036498.1"/>
</dbReference>
<dbReference type="InterPro" id="IPR019734">
    <property type="entry name" value="TPR_rpt"/>
</dbReference>
<dbReference type="InterPro" id="IPR016032">
    <property type="entry name" value="Sig_transdc_resp-reg_C-effctor"/>
</dbReference>
<reference evidence="5 6" key="1">
    <citation type="submission" date="2019-02" db="EMBL/GenBank/DDBJ databases">
        <title>Emended description of the genus Rhodopseudomonas and description of Rhodopseudomonas albus sp. nov., a non-phototrophic, heavy-metal-tolerant bacterium isolated from garden soil.</title>
        <authorList>
            <person name="Bao Z."/>
            <person name="Cao W.W."/>
            <person name="Sato Y."/>
            <person name="Nishizawa T."/>
            <person name="Zhao J."/>
            <person name="Guo Y."/>
            <person name="Ohta H."/>
        </authorList>
    </citation>
    <scope>NUCLEOTIDE SEQUENCE [LARGE SCALE GENOMIC DNA]</scope>
    <source>
        <strain evidence="5 6">SK50-23</strain>
    </source>
</reference>
<dbReference type="PROSITE" id="PS51755">
    <property type="entry name" value="OMPR_PHOB"/>
    <property type="match status" value="1"/>
</dbReference>
<dbReference type="EMBL" id="CP036498">
    <property type="protein sequence ID" value="QUS39861.1"/>
    <property type="molecule type" value="Genomic_DNA"/>
</dbReference>
<feature type="domain" description="OmpR/PhoB-type" evidence="4">
    <location>
        <begin position="1"/>
        <end position="96"/>
    </location>
</feature>
<keyword evidence="1 2" id="KW-0238">DNA-binding</keyword>
<evidence type="ECO:0000256" key="2">
    <source>
        <dbReference type="PROSITE-ProRule" id="PRU01091"/>
    </source>
</evidence>
<dbReference type="Pfam" id="PF13181">
    <property type="entry name" value="TPR_8"/>
    <property type="match status" value="1"/>
</dbReference>
<dbReference type="InterPro" id="IPR011990">
    <property type="entry name" value="TPR-like_helical_dom_sf"/>
</dbReference>
<accession>A0ABX8A970</accession>